<comment type="caution">
    <text evidence="2">The sequence shown here is derived from an EMBL/GenBank/DDBJ whole genome shotgun (WGS) entry which is preliminary data.</text>
</comment>
<dbReference type="GO" id="GO:0016491">
    <property type="term" value="F:oxidoreductase activity"/>
    <property type="evidence" value="ECO:0007669"/>
    <property type="project" value="TreeGrafter"/>
</dbReference>
<accession>A0A6A2Z1D9</accession>
<name>A0A6A2Z1D9_HIBSY</name>
<reference evidence="2" key="1">
    <citation type="submission" date="2019-09" db="EMBL/GenBank/DDBJ databases">
        <title>Draft genome information of white flower Hibiscus syriacus.</title>
        <authorList>
            <person name="Kim Y.-M."/>
        </authorList>
    </citation>
    <scope>NUCLEOTIDE SEQUENCE [LARGE SCALE GENOMIC DNA]</scope>
    <source>
        <strain evidence="2">YM2019G1</strain>
    </source>
</reference>
<evidence type="ECO:0000256" key="1">
    <source>
        <dbReference type="SAM" id="MobiDB-lite"/>
    </source>
</evidence>
<dbReference type="PANTHER" id="PTHR21266">
    <property type="entry name" value="IRON-SULFUR DOMAIN CONTAINING PROTEIN"/>
    <property type="match status" value="1"/>
</dbReference>
<dbReference type="EMBL" id="VEPZ02001229">
    <property type="protein sequence ID" value="KAE8685718.1"/>
    <property type="molecule type" value="Genomic_DNA"/>
</dbReference>
<dbReference type="Proteomes" id="UP000436088">
    <property type="component" value="Unassembled WGS sequence"/>
</dbReference>
<dbReference type="AlphaFoldDB" id="A0A6A2Z1D9"/>
<keyword evidence="3" id="KW-1185">Reference proteome</keyword>
<protein>
    <submittedName>
        <fullName evidence="2">Chlorophyllide a oxygenase</fullName>
    </submittedName>
</protein>
<feature type="compositionally biased region" description="Polar residues" evidence="1">
    <location>
        <begin position="147"/>
        <end position="163"/>
    </location>
</feature>
<evidence type="ECO:0000313" key="2">
    <source>
        <dbReference type="EMBL" id="KAE8685718.1"/>
    </source>
</evidence>
<gene>
    <name evidence="2" type="ORF">F3Y22_tig00111095pilonHSYRG00854</name>
</gene>
<dbReference type="InterPro" id="IPR050584">
    <property type="entry name" value="Cholesterol_7-desaturase"/>
</dbReference>
<dbReference type="GO" id="GO:0005737">
    <property type="term" value="C:cytoplasm"/>
    <property type="evidence" value="ECO:0007669"/>
    <property type="project" value="TreeGrafter"/>
</dbReference>
<proteinExistence type="predicted"/>
<organism evidence="2 3">
    <name type="scientific">Hibiscus syriacus</name>
    <name type="common">Rose of Sharon</name>
    <dbReference type="NCBI Taxonomy" id="106335"/>
    <lineage>
        <taxon>Eukaryota</taxon>
        <taxon>Viridiplantae</taxon>
        <taxon>Streptophyta</taxon>
        <taxon>Embryophyta</taxon>
        <taxon>Tracheophyta</taxon>
        <taxon>Spermatophyta</taxon>
        <taxon>Magnoliopsida</taxon>
        <taxon>eudicotyledons</taxon>
        <taxon>Gunneridae</taxon>
        <taxon>Pentapetalae</taxon>
        <taxon>rosids</taxon>
        <taxon>malvids</taxon>
        <taxon>Malvales</taxon>
        <taxon>Malvaceae</taxon>
        <taxon>Malvoideae</taxon>
        <taxon>Hibiscus</taxon>
    </lineage>
</organism>
<evidence type="ECO:0000313" key="3">
    <source>
        <dbReference type="Proteomes" id="UP000436088"/>
    </source>
</evidence>
<sequence length="363" mass="41285">MTTIANVGALGLEYLLAWGTRRATGELSLMLRIQRLIFHNVKGSCSMFYQALERARYDIWYCDWRARQDVLTIMLHEKVVQVLNPLAREYKSIRTTRKELAVLQGELEHAQQQVHIFEGRVAAALGKLACMEELAYDKLLEDGTATESNVASSSSTPKQSLKNKSPRENLDVSDKIISMSRARGNDMDLAGDNHPSATLPPLRPPGFEIHAEVCFLYSRNTLDLLDVLHAPFVHTSTFSRGWTVPSSVKFLTPVLGLRGYWNPYPIDMEFRPHCMMLATIGISKPVKMEGQSTKESATHLHQLYVLNEDMRLIMGQQERMVDGANIWNVPVEYDKLGFRYRLWRKAVEQGAEQLPFSQPTQNF</sequence>
<dbReference type="PANTHER" id="PTHR21266:SF19">
    <property type="entry name" value="CHLOROPHYLLIDE A OXYGENASE, CHLOROPLASTIC"/>
    <property type="match status" value="1"/>
</dbReference>
<feature type="region of interest" description="Disordered" evidence="1">
    <location>
        <begin position="147"/>
        <end position="168"/>
    </location>
</feature>